<evidence type="ECO:0000256" key="1">
    <source>
        <dbReference type="PROSITE-ProRule" id="PRU00169"/>
    </source>
</evidence>
<dbReference type="EMBL" id="CP112998">
    <property type="protein sequence ID" value="WAC14019.1"/>
    <property type="molecule type" value="Genomic_DNA"/>
</dbReference>
<dbReference type="KEGG" id="dpf:ON006_08650"/>
<gene>
    <name evidence="3" type="ORF">ON006_08650</name>
</gene>
<accession>A0A9E8NH97</accession>
<protein>
    <submittedName>
        <fullName evidence="3">Response regulator</fullName>
    </submittedName>
</protein>
<feature type="domain" description="Response regulatory" evidence="2">
    <location>
        <begin position="6"/>
        <end position="126"/>
    </location>
</feature>
<dbReference type="PANTHER" id="PTHR44520">
    <property type="entry name" value="RESPONSE REGULATOR RCP1-RELATED"/>
    <property type="match status" value="1"/>
</dbReference>
<evidence type="ECO:0000313" key="3">
    <source>
        <dbReference type="EMBL" id="WAC14019.1"/>
    </source>
</evidence>
<keyword evidence="1" id="KW-0597">Phosphoprotein</keyword>
<dbReference type="InterPro" id="IPR001789">
    <property type="entry name" value="Sig_transdc_resp-reg_receiver"/>
</dbReference>
<dbReference type="Proteomes" id="UP001164653">
    <property type="component" value="Chromosome"/>
</dbReference>
<dbReference type="GO" id="GO:0000160">
    <property type="term" value="P:phosphorelay signal transduction system"/>
    <property type="evidence" value="ECO:0007669"/>
    <property type="project" value="InterPro"/>
</dbReference>
<evidence type="ECO:0000313" key="4">
    <source>
        <dbReference type="Proteomes" id="UP001164653"/>
    </source>
</evidence>
<dbReference type="RefSeq" id="WP_244818874.1">
    <property type="nucleotide sequence ID" value="NZ_CP112998.1"/>
</dbReference>
<dbReference type="SMART" id="SM00448">
    <property type="entry name" value="REC"/>
    <property type="match status" value="1"/>
</dbReference>
<dbReference type="SUPFAM" id="SSF52172">
    <property type="entry name" value="CheY-like"/>
    <property type="match status" value="1"/>
</dbReference>
<dbReference type="Gene3D" id="3.40.50.2300">
    <property type="match status" value="1"/>
</dbReference>
<name>A0A9E8NH97_9BACT</name>
<dbReference type="InterPro" id="IPR011006">
    <property type="entry name" value="CheY-like_superfamily"/>
</dbReference>
<dbReference type="InterPro" id="IPR052893">
    <property type="entry name" value="TCS_response_regulator"/>
</dbReference>
<dbReference type="Pfam" id="PF00072">
    <property type="entry name" value="Response_reg"/>
    <property type="match status" value="1"/>
</dbReference>
<dbReference type="AlphaFoldDB" id="A0A9E8NH97"/>
<keyword evidence="4" id="KW-1185">Reference proteome</keyword>
<reference evidence="3" key="1">
    <citation type="submission" date="2022-11" db="EMBL/GenBank/DDBJ databases">
        <title>Dyadobacter pollutisoli sp. nov., isolated from plastic dumped soil.</title>
        <authorList>
            <person name="Kim J.M."/>
            <person name="Kim K.R."/>
            <person name="Lee J.K."/>
            <person name="Hao L."/>
            <person name="Jeon C.O."/>
        </authorList>
    </citation>
    <scope>NUCLEOTIDE SEQUENCE</scope>
    <source>
        <strain evidence="3">U1</strain>
    </source>
</reference>
<sequence>MPGIFTVFLVDDDIDDQEIFLFVMKEAYSGAHCVLAKDGVQALDKLRDSSFTPDIIFVDINMPRMNGTELLIELKKISRLSNTPVFMYSTSDEQEIVATCKNLGASGFVKKYTDTDEVKKEFVQIISNLTTSE</sequence>
<organism evidence="3 4">
    <name type="scientific">Dyadobacter pollutisoli</name>
    <dbReference type="NCBI Taxonomy" id="2910158"/>
    <lineage>
        <taxon>Bacteria</taxon>
        <taxon>Pseudomonadati</taxon>
        <taxon>Bacteroidota</taxon>
        <taxon>Cytophagia</taxon>
        <taxon>Cytophagales</taxon>
        <taxon>Spirosomataceae</taxon>
        <taxon>Dyadobacter</taxon>
    </lineage>
</organism>
<proteinExistence type="predicted"/>
<dbReference type="PROSITE" id="PS50110">
    <property type="entry name" value="RESPONSE_REGULATORY"/>
    <property type="match status" value="1"/>
</dbReference>
<evidence type="ECO:0000259" key="2">
    <source>
        <dbReference type="PROSITE" id="PS50110"/>
    </source>
</evidence>
<feature type="modified residue" description="4-aspartylphosphate" evidence="1">
    <location>
        <position position="59"/>
    </location>
</feature>